<dbReference type="SUPFAM" id="SSF56935">
    <property type="entry name" value="Porins"/>
    <property type="match status" value="1"/>
</dbReference>
<evidence type="ECO:0000313" key="17">
    <source>
        <dbReference type="Proteomes" id="UP001203512"/>
    </source>
</evidence>
<evidence type="ECO:0000313" key="16">
    <source>
        <dbReference type="EMBL" id="MCK0530171.1"/>
    </source>
</evidence>
<keyword evidence="2 11" id="KW-0813">Transport</keyword>
<dbReference type="EMBL" id="JALKHS010000003">
    <property type="protein sequence ID" value="MCK0530171.1"/>
    <property type="molecule type" value="Genomic_DNA"/>
</dbReference>
<feature type="domain" description="TonB-dependent receptor-like beta-barrel" evidence="14">
    <location>
        <begin position="293"/>
        <end position="737"/>
    </location>
</feature>
<sequence>MAYHNGFYALQSLSKRPNLFQTYGARATRASIAALAISISMVPACALAQEVGPGAPQPEGLGGDIVVTAQRREQRLDKVGLSISAFSADQMQAMGVQSATELASKVPGVVLESSGGSGLNGNLTMRGVAATDFSTNQESPNAIYFDDIYVSSPYETNFPVYDLERVEILRGPQGTLFGRNSTGGLANFITKKPTDRSEGFVSATIGNYDQKRLEAAMGGPLDDKTQFRISGMLDYSDGWWKNAAGPDTNAQKFFGVRGQIQRDLSHNFKAYFAISYDRNPRARIGTYDSQPAYLVNGTPQLLPADVDAYGTGPGNDATGYRDPYPGARKTAFNAVGYLKKERVSPTLRLEWNASDEISLISLTNYTHFKFAYAEDCDGTPLNACYFPSGQNLNQWSEELRMSKVGDRFNFTGGLYFLDIKQSNYQNYSFPAYAGTEFAFDISNVFDQHVRSYSAFAQGDYALTDRLKLTVGGRVLHDTKSFSSQVYYNELGDGVINTVYDPPLLGYDFSEATVGRAAKKKEWLWSGRLQLDYTASDDALLYASVSRGVKGSGFNSNAGGTTSLMQTPFGAETMIAYEAGSKLKLFDRTVRLNLSTFYYDYSDFQAFQLQGLTSFVTNNDAYMYGGEMELSVTPMRSLDLQLGVANLHTKVHDVNTSYSGVVDQGAVNAPKWTVNGLARKSFDVGSGQIAFVYDFSYQSKRYSSVDNNAMNLLPAATLHNARASYSRDGFEIAAFVKNFTNAAKQVSAFDYIALFGTRIVTYAPPRRYGIELRKDF</sequence>
<comment type="caution">
    <text evidence="16">The sequence shown here is derived from an EMBL/GenBank/DDBJ whole genome shotgun (WGS) entry which is preliminary data.</text>
</comment>
<keyword evidence="17" id="KW-1185">Reference proteome</keyword>
<comment type="similarity">
    <text evidence="11 12">Belongs to the TonB-dependent receptor family.</text>
</comment>
<dbReference type="InterPro" id="IPR039426">
    <property type="entry name" value="TonB-dep_rcpt-like"/>
</dbReference>
<dbReference type="PROSITE" id="PS52016">
    <property type="entry name" value="TONB_DEPENDENT_REC_3"/>
    <property type="match status" value="1"/>
</dbReference>
<evidence type="ECO:0000256" key="8">
    <source>
        <dbReference type="ARBA" id="ARBA00023077"/>
    </source>
</evidence>
<evidence type="ECO:0000256" key="5">
    <source>
        <dbReference type="ARBA" id="ARBA00022692"/>
    </source>
</evidence>
<dbReference type="Pfam" id="PF07715">
    <property type="entry name" value="Plug"/>
    <property type="match status" value="1"/>
</dbReference>
<dbReference type="PANTHER" id="PTHR32552:SF81">
    <property type="entry name" value="TONB-DEPENDENT OUTER MEMBRANE RECEPTOR"/>
    <property type="match status" value="1"/>
</dbReference>
<evidence type="ECO:0000256" key="1">
    <source>
        <dbReference type="ARBA" id="ARBA00004571"/>
    </source>
</evidence>
<keyword evidence="10 11" id="KW-0998">Cell outer membrane</keyword>
<evidence type="ECO:0000256" key="3">
    <source>
        <dbReference type="ARBA" id="ARBA00022452"/>
    </source>
</evidence>
<evidence type="ECO:0000256" key="9">
    <source>
        <dbReference type="ARBA" id="ARBA00023136"/>
    </source>
</evidence>
<dbReference type="InterPro" id="IPR000531">
    <property type="entry name" value="Beta-barrel_TonB"/>
</dbReference>
<dbReference type="InterPro" id="IPR036942">
    <property type="entry name" value="Beta-barrel_TonB_sf"/>
</dbReference>
<keyword evidence="9 11" id="KW-0472">Membrane</keyword>
<organism evidence="16 17">
    <name type="scientific">Sphingobium agri</name>
    <dbReference type="NCBI Taxonomy" id="2933566"/>
    <lineage>
        <taxon>Bacteria</taxon>
        <taxon>Pseudomonadati</taxon>
        <taxon>Pseudomonadota</taxon>
        <taxon>Alphaproteobacteria</taxon>
        <taxon>Sphingomonadales</taxon>
        <taxon>Sphingomonadaceae</taxon>
        <taxon>Sphingobium</taxon>
    </lineage>
</organism>
<evidence type="ECO:0000256" key="13">
    <source>
        <dbReference type="SAM" id="SignalP"/>
    </source>
</evidence>
<dbReference type="Gene3D" id="2.40.170.20">
    <property type="entry name" value="TonB-dependent receptor, beta-barrel domain"/>
    <property type="match status" value="1"/>
</dbReference>
<evidence type="ECO:0000256" key="10">
    <source>
        <dbReference type="ARBA" id="ARBA00023237"/>
    </source>
</evidence>
<keyword evidence="13" id="KW-0732">Signal</keyword>
<dbReference type="Proteomes" id="UP001203512">
    <property type="component" value="Unassembled WGS sequence"/>
</dbReference>
<evidence type="ECO:0000256" key="2">
    <source>
        <dbReference type="ARBA" id="ARBA00022448"/>
    </source>
</evidence>
<evidence type="ECO:0000256" key="4">
    <source>
        <dbReference type="ARBA" id="ARBA00022496"/>
    </source>
</evidence>
<keyword evidence="8 12" id="KW-0798">TonB box</keyword>
<evidence type="ECO:0000256" key="6">
    <source>
        <dbReference type="ARBA" id="ARBA00023004"/>
    </source>
</evidence>
<dbReference type="Pfam" id="PF00593">
    <property type="entry name" value="TonB_dep_Rec_b-barrel"/>
    <property type="match status" value="1"/>
</dbReference>
<keyword evidence="3 11" id="KW-1134">Transmembrane beta strand</keyword>
<protein>
    <submittedName>
        <fullName evidence="16">TonB-dependent receptor</fullName>
    </submittedName>
</protein>
<gene>
    <name evidence="16" type="ORF">MU848_01075</name>
</gene>
<name>A0ABT0DST3_9SPHN</name>
<evidence type="ECO:0000259" key="15">
    <source>
        <dbReference type="Pfam" id="PF07715"/>
    </source>
</evidence>
<keyword evidence="7" id="KW-0406">Ion transport</keyword>
<keyword evidence="5 11" id="KW-0812">Transmembrane</keyword>
<accession>A0ABT0DST3</accession>
<feature type="domain" description="TonB-dependent receptor plug" evidence="15">
    <location>
        <begin position="78"/>
        <end position="184"/>
    </location>
</feature>
<evidence type="ECO:0000256" key="7">
    <source>
        <dbReference type="ARBA" id="ARBA00023065"/>
    </source>
</evidence>
<keyword evidence="16" id="KW-0675">Receptor</keyword>
<feature type="chain" id="PRO_5046978524" evidence="13">
    <location>
        <begin position="49"/>
        <end position="775"/>
    </location>
</feature>
<keyword evidence="6" id="KW-0408">Iron</keyword>
<dbReference type="InterPro" id="IPR012910">
    <property type="entry name" value="Plug_dom"/>
</dbReference>
<reference evidence="16 17" key="1">
    <citation type="submission" date="2022-04" db="EMBL/GenBank/DDBJ databases">
        <authorList>
            <person name="Huq M.A."/>
        </authorList>
    </citation>
    <scope>NUCLEOTIDE SEQUENCE [LARGE SCALE GENOMIC DNA]</scope>
    <source>
        <strain evidence="16 17">MAH-33</strain>
    </source>
</reference>
<evidence type="ECO:0000256" key="12">
    <source>
        <dbReference type="RuleBase" id="RU003357"/>
    </source>
</evidence>
<feature type="signal peptide" evidence="13">
    <location>
        <begin position="1"/>
        <end position="48"/>
    </location>
</feature>
<evidence type="ECO:0000259" key="14">
    <source>
        <dbReference type="Pfam" id="PF00593"/>
    </source>
</evidence>
<evidence type="ECO:0000256" key="11">
    <source>
        <dbReference type="PROSITE-ProRule" id="PRU01360"/>
    </source>
</evidence>
<dbReference type="PANTHER" id="PTHR32552">
    <property type="entry name" value="FERRICHROME IRON RECEPTOR-RELATED"/>
    <property type="match status" value="1"/>
</dbReference>
<comment type="subcellular location">
    <subcellularLocation>
        <location evidence="1 11">Cell outer membrane</location>
        <topology evidence="1 11">Multi-pass membrane protein</topology>
    </subcellularLocation>
</comment>
<keyword evidence="4" id="KW-0410">Iron transport</keyword>
<proteinExistence type="inferred from homology"/>